<reference evidence="1" key="1">
    <citation type="submission" date="2018-05" db="EMBL/GenBank/DDBJ databases">
        <title>Draft genome of Mucuna pruriens seed.</title>
        <authorList>
            <person name="Nnadi N.E."/>
            <person name="Vos R."/>
            <person name="Hasami M.H."/>
            <person name="Devisetty U.K."/>
            <person name="Aguiy J.C."/>
        </authorList>
    </citation>
    <scope>NUCLEOTIDE SEQUENCE [LARGE SCALE GENOMIC DNA]</scope>
    <source>
        <strain evidence="1">JCA_2017</strain>
    </source>
</reference>
<dbReference type="Proteomes" id="UP000257109">
    <property type="component" value="Unassembled WGS sequence"/>
</dbReference>
<dbReference type="EMBL" id="QJKJ01007351">
    <property type="protein sequence ID" value="RDX83473.1"/>
    <property type="molecule type" value="Genomic_DNA"/>
</dbReference>
<evidence type="ECO:0000313" key="2">
    <source>
        <dbReference type="Proteomes" id="UP000257109"/>
    </source>
</evidence>
<organism evidence="1 2">
    <name type="scientific">Mucuna pruriens</name>
    <name type="common">Velvet bean</name>
    <name type="synonym">Dolichos pruriens</name>
    <dbReference type="NCBI Taxonomy" id="157652"/>
    <lineage>
        <taxon>Eukaryota</taxon>
        <taxon>Viridiplantae</taxon>
        <taxon>Streptophyta</taxon>
        <taxon>Embryophyta</taxon>
        <taxon>Tracheophyta</taxon>
        <taxon>Spermatophyta</taxon>
        <taxon>Magnoliopsida</taxon>
        <taxon>eudicotyledons</taxon>
        <taxon>Gunneridae</taxon>
        <taxon>Pentapetalae</taxon>
        <taxon>rosids</taxon>
        <taxon>fabids</taxon>
        <taxon>Fabales</taxon>
        <taxon>Fabaceae</taxon>
        <taxon>Papilionoideae</taxon>
        <taxon>50 kb inversion clade</taxon>
        <taxon>NPAAA clade</taxon>
        <taxon>indigoferoid/millettioid clade</taxon>
        <taxon>Phaseoleae</taxon>
        <taxon>Mucuna</taxon>
    </lineage>
</organism>
<name>A0A371FZI3_MUCPR</name>
<keyword evidence="2" id="KW-1185">Reference proteome</keyword>
<proteinExistence type="predicted"/>
<accession>A0A371FZI3</accession>
<protein>
    <submittedName>
        <fullName evidence="1">Uncharacterized protein</fullName>
    </submittedName>
</protein>
<gene>
    <name evidence="1" type="ORF">CR513_35596</name>
</gene>
<sequence>MPKGIEKLHNLEVLKGLVIGRIMFKLFSTGLVNCDAVNELTSAQDIISIFICQVISEDTCIDFGDSESQVGVIGGVGFVKREISN</sequence>
<dbReference type="AlphaFoldDB" id="A0A371FZI3"/>
<feature type="non-terminal residue" evidence="1">
    <location>
        <position position="1"/>
    </location>
</feature>
<evidence type="ECO:0000313" key="1">
    <source>
        <dbReference type="EMBL" id="RDX83473.1"/>
    </source>
</evidence>
<comment type="caution">
    <text evidence="1">The sequence shown here is derived from an EMBL/GenBank/DDBJ whole genome shotgun (WGS) entry which is preliminary data.</text>
</comment>